<evidence type="ECO:0000256" key="1">
    <source>
        <dbReference type="ARBA" id="ARBA00006096"/>
    </source>
</evidence>
<dbReference type="Gene3D" id="3.40.710.10">
    <property type="entry name" value="DD-peptidase/beta-lactamase superfamily"/>
    <property type="match status" value="1"/>
</dbReference>
<dbReference type="Pfam" id="PF02113">
    <property type="entry name" value="Peptidase_S13"/>
    <property type="match status" value="1"/>
</dbReference>
<comment type="caution">
    <text evidence="3">The sequence shown here is derived from an EMBL/GenBank/DDBJ whole genome shotgun (WGS) entry which is preliminary data.</text>
</comment>
<keyword evidence="4" id="KW-1185">Reference proteome</keyword>
<dbReference type="AlphaFoldDB" id="A0A1S2LKG9"/>
<keyword evidence="2" id="KW-0378">Hydrolase</keyword>
<dbReference type="InterPro" id="IPR012338">
    <property type="entry name" value="Beta-lactam/transpept-like"/>
</dbReference>
<proteinExistence type="inferred from homology"/>
<keyword evidence="3" id="KW-0645">Protease</keyword>
<gene>
    <name evidence="3" type="ORF">BKP35_10225</name>
</gene>
<protein>
    <submittedName>
        <fullName evidence="3">D-alanyl-D-alanine carboxypeptidase/D-alanyl-D-alanine-endopeptidase</fullName>
    </submittedName>
</protein>
<dbReference type="PANTHER" id="PTHR30023">
    <property type="entry name" value="D-ALANYL-D-ALANINE CARBOXYPEPTIDASE"/>
    <property type="match status" value="1"/>
</dbReference>
<accession>A0A1S2LKG9</accession>
<dbReference type="PANTHER" id="PTHR30023:SF0">
    <property type="entry name" value="PENICILLIN-SENSITIVE CARBOXYPEPTIDASE A"/>
    <property type="match status" value="1"/>
</dbReference>
<dbReference type="SUPFAM" id="SSF56601">
    <property type="entry name" value="beta-lactamase/transpeptidase-like"/>
    <property type="match status" value="1"/>
</dbReference>
<keyword evidence="3" id="KW-0121">Carboxypeptidase</keyword>
<dbReference type="InterPro" id="IPR000667">
    <property type="entry name" value="Peptidase_S13"/>
</dbReference>
<evidence type="ECO:0000313" key="4">
    <source>
        <dbReference type="Proteomes" id="UP000180098"/>
    </source>
</evidence>
<dbReference type="GO" id="GO:0000270">
    <property type="term" value="P:peptidoglycan metabolic process"/>
    <property type="evidence" value="ECO:0007669"/>
    <property type="project" value="TreeGrafter"/>
</dbReference>
<evidence type="ECO:0000256" key="2">
    <source>
        <dbReference type="ARBA" id="ARBA00022801"/>
    </source>
</evidence>
<organism evidence="3 4">
    <name type="scientific">Anaerobacillus arseniciselenatis</name>
    <dbReference type="NCBI Taxonomy" id="85682"/>
    <lineage>
        <taxon>Bacteria</taxon>
        <taxon>Bacillati</taxon>
        <taxon>Bacillota</taxon>
        <taxon>Bacilli</taxon>
        <taxon>Bacillales</taxon>
        <taxon>Bacillaceae</taxon>
        <taxon>Anaerobacillus</taxon>
    </lineage>
</organism>
<name>A0A1S2LKG9_9BACI</name>
<dbReference type="GO" id="GO:0006508">
    <property type="term" value="P:proteolysis"/>
    <property type="evidence" value="ECO:0007669"/>
    <property type="project" value="InterPro"/>
</dbReference>
<dbReference type="Gene3D" id="3.50.80.20">
    <property type="entry name" value="D-Ala-D-Ala carboxypeptidase C, peptidase S13"/>
    <property type="match status" value="1"/>
</dbReference>
<evidence type="ECO:0000313" key="3">
    <source>
        <dbReference type="EMBL" id="OIJ12931.1"/>
    </source>
</evidence>
<comment type="similarity">
    <text evidence="1">Belongs to the peptidase S13 family.</text>
</comment>
<dbReference type="PRINTS" id="PR00922">
    <property type="entry name" value="DADACBPTASE3"/>
</dbReference>
<dbReference type="Proteomes" id="UP000180098">
    <property type="component" value="Unassembled WGS sequence"/>
</dbReference>
<dbReference type="EMBL" id="MLQQ01000018">
    <property type="protein sequence ID" value="OIJ12931.1"/>
    <property type="molecule type" value="Genomic_DNA"/>
</dbReference>
<reference evidence="3 4" key="1">
    <citation type="submission" date="2016-10" db="EMBL/GenBank/DDBJ databases">
        <title>Draft genome sequences of four alkaliphilic bacteria belonging to the Anaerobacillus genus.</title>
        <authorList>
            <person name="Bassil N.M."/>
            <person name="Lloyd J.R."/>
        </authorList>
    </citation>
    <scope>NUCLEOTIDE SEQUENCE [LARGE SCALE GENOMIC DNA]</scope>
    <source>
        <strain evidence="3 4">DSM 15340</strain>
    </source>
</reference>
<sequence length="481" mass="53482">MIISLITILFFINIQIATSYSQETVTFEKSLNDFLQNDARLSNVLASVSVRSATTGELIYNYNGDTLLRPASNLKLLTAASALSALGKEYTFSTEIYTDGKLKGKNLKGNLYIKGKGDPALLRSDIDQIVHILKKQGIEKIHGDLIADDSWYDDVRYSIDLPWSDETMGYGAQISALTFAAKKHHDPGTVIVKVQPGKSVGKKALVTVEPHTEKIKIINETITVTEKGQNTLTINREHGTNTIVINGEILLNDEMIENSISVWEPTDFTLYLFKLSLKDHGIKLTEKMKRGATPTEATMLTKHSSKPLSQLIVPLMKLSNNAYAEMFTKEMGKKIHWEGNWEKGLEVIGAELEKLGLDPNQLFLRDGSGISHVNLISTNQISKLLYEIQRQEWFPLFFDSLPVAGSEDELEGGTLRYRLKGTSTYRNVHAKTGTLTTVSSISGYTKTKAGEILTFSIILNNLIDDYSGKSIEDQIVTILTK</sequence>
<dbReference type="NCBIfam" id="TIGR00666">
    <property type="entry name" value="PBP4"/>
    <property type="match status" value="1"/>
</dbReference>
<dbReference type="GO" id="GO:0004185">
    <property type="term" value="F:serine-type carboxypeptidase activity"/>
    <property type="evidence" value="ECO:0007669"/>
    <property type="project" value="InterPro"/>
</dbReference>